<evidence type="ECO:0000313" key="1">
    <source>
        <dbReference type="EMBL" id="KAF9502584.1"/>
    </source>
</evidence>
<organism evidence="1 2">
    <name type="scientific">Hydnum rufescens UP504</name>
    <dbReference type="NCBI Taxonomy" id="1448309"/>
    <lineage>
        <taxon>Eukaryota</taxon>
        <taxon>Fungi</taxon>
        <taxon>Dikarya</taxon>
        <taxon>Basidiomycota</taxon>
        <taxon>Agaricomycotina</taxon>
        <taxon>Agaricomycetes</taxon>
        <taxon>Cantharellales</taxon>
        <taxon>Hydnaceae</taxon>
        <taxon>Hydnum</taxon>
    </lineage>
</organism>
<dbReference type="EMBL" id="MU129923">
    <property type="protein sequence ID" value="KAF9502584.1"/>
    <property type="molecule type" value="Genomic_DNA"/>
</dbReference>
<proteinExistence type="predicted"/>
<name>A0A9P6DKQ1_9AGAM</name>
<gene>
    <name evidence="1" type="ORF">BS47DRAFT_1403443</name>
</gene>
<accession>A0A9P6DKQ1</accession>
<keyword evidence="2" id="KW-1185">Reference proteome</keyword>
<evidence type="ECO:0000313" key="2">
    <source>
        <dbReference type="Proteomes" id="UP000886523"/>
    </source>
</evidence>
<sequence length="53" mass="6000">MPPLVDSIFNYIPITPQVKVYILNPCLANLMSYCSQFTYDPNEIGNIFGGSHY</sequence>
<protein>
    <submittedName>
        <fullName evidence="1">Uncharacterized protein</fullName>
    </submittedName>
</protein>
<dbReference type="AlphaFoldDB" id="A0A9P6DKQ1"/>
<reference evidence="1" key="1">
    <citation type="journal article" date="2020" name="Nat. Commun.">
        <title>Large-scale genome sequencing of mycorrhizal fungi provides insights into the early evolution of symbiotic traits.</title>
        <authorList>
            <person name="Miyauchi S."/>
            <person name="Kiss E."/>
            <person name="Kuo A."/>
            <person name="Drula E."/>
            <person name="Kohler A."/>
            <person name="Sanchez-Garcia M."/>
            <person name="Morin E."/>
            <person name="Andreopoulos B."/>
            <person name="Barry K.W."/>
            <person name="Bonito G."/>
            <person name="Buee M."/>
            <person name="Carver A."/>
            <person name="Chen C."/>
            <person name="Cichocki N."/>
            <person name="Clum A."/>
            <person name="Culley D."/>
            <person name="Crous P.W."/>
            <person name="Fauchery L."/>
            <person name="Girlanda M."/>
            <person name="Hayes R.D."/>
            <person name="Keri Z."/>
            <person name="LaButti K."/>
            <person name="Lipzen A."/>
            <person name="Lombard V."/>
            <person name="Magnuson J."/>
            <person name="Maillard F."/>
            <person name="Murat C."/>
            <person name="Nolan M."/>
            <person name="Ohm R.A."/>
            <person name="Pangilinan J."/>
            <person name="Pereira M.F."/>
            <person name="Perotto S."/>
            <person name="Peter M."/>
            <person name="Pfister S."/>
            <person name="Riley R."/>
            <person name="Sitrit Y."/>
            <person name="Stielow J.B."/>
            <person name="Szollosi G."/>
            <person name="Zifcakova L."/>
            <person name="Stursova M."/>
            <person name="Spatafora J.W."/>
            <person name="Tedersoo L."/>
            <person name="Vaario L.M."/>
            <person name="Yamada A."/>
            <person name="Yan M."/>
            <person name="Wang P."/>
            <person name="Xu J."/>
            <person name="Bruns T."/>
            <person name="Baldrian P."/>
            <person name="Vilgalys R."/>
            <person name="Dunand C."/>
            <person name="Henrissat B."/>
            <person name="Grigoriev I.V."/>
            <person name="Hibbett D."/>
            <person name="Nagy L.G."/>
            <person name="Martin F.M."/>
        </authorList>
    </citation>
    <scope>NUCLEOTIDE SEQUENCE</scope>
    <source>
        <strain evidence="1">UP504</strain>
    </source>
</reference>
<dbReference type="Proteomes" id="UP000886523">
    <property type="component" value="Unassembled WGS sequence"/>
</dbReference>
<comment type="caution">
    <text evidence="1">The sequence shown here is derived from an EMBL/GenBank/DDBJ whole genome shotgun (WGS) entry which is preliminary data.</text>
</comment>